<evidence type="ECO:0000313" key="1">
    <source>
        <dbReference type="EMBL" id="CAH0514311.1"/>
    </source>
</evidence>
<reference evidence="1 2" key="1">
    <citation type="submission" date="2021-11" db="EMBL/GenBank/DDBJ databases">
        <authorList>
            <person name="Islam A."/>
            <person name="Islam S."/>
            <person name="Flora M.S."/>
            <person name="Rahman M."/>
            <person name="Ziaur R.M."/>
            <person name="Epstein J.H."/>
            <person name="Hassan M."/>
            <person name="Klassen M."/>
            <person name="Woodard K."/>
            <person name="Webb A."/>
            <person name="Webby R.J."/>
            <person name="El Zowalaty M.E."/>
        </authorList>
    </citation>
    <scope>NUCLEOTIDE SEQUENCE [LARGE SCALE GENOMIC DNA]</scope>
    <source>
        <strain evidence="1">Pbs1</strain>
    </source>
</reference>
<evidence type="ECO:0008006" key="3">
    <source>
        <dbReference type="Google" id="ProtNLM"/>
    </source>
</evidence>
<name>A0ABN8CPV7_9STRA</name>
<comment type="caution">
    <text evidence="1">The sequence shown here is derived from an EMBL/GenBank/DDBJ whole genome shotgun (WGS) entry which is preliminary data.</text>
</comment>
<dbReference type="Proteomes" id="UP001158986">
    <property type="component" value="Unassembled WGS sequence"/>
</dbReference>
<accession>A0ABN8CPV7</accession>
<keyword evidence="2" id="KW-1185">Reference proteome</keyword>
<organism evidence="1 2">
    <name type="scientific">Peronospora belbahrii</name>
    <dbReference type="NCBI Taxonomy" id="622444"/>
    <lineage>
        <taxon>Eukaryota</taxon>
        <taxon>Sar</taxon>
        <taxon>Stramenopiles</taxon>
        <taxon>Oomycota</taxon>
        <taxon>Peronosporomycetes</taxon>
        <taxon>Peronosporales</taxon>
        <taxon>Peronosporaceae</taxon>
        <taxon>Peronospora</taxon>
    </lineage>
</organism>
<sequence length="211" mass="23766">MDLDLSLLYYLLIFSEMWERPTPFISEMTSRFINVTISGGQMHKMVPLFCAFSKEKSPICESLNVGNYAANSLTYNEINENWSKSISIPPHASVLLLNSKLDPLAPLKYAESLLEALDGDKKVFITFEDAVEGTLLYPWDIPEDGLCGMKLQLSYVTNNGDLQRLDKSCVPEMPALKMAFLPYFLDYLMSTANVFDGVYNTSINPFEKLTG</sequence>
<dbReference type="EMBL" id="CAKLCB010000065">
    <property type="protein sequence ID" value="CAH0514311.1"/>
    <property type="molecule type" value="Genomic_DNA"/>
</dbReference>
<evidence type="ECO:0000313" key="2">
    <source>
        <dbReference type="Proteomes" id="UP001158986"/>
    </source>
</evidence>
<protein>
    <recommendedName>
        <fullName evidence="3">Peptidase S33 tripeptidyl aminopeptidase-like C-terminal domain-containing protein</fullName>
    </recommendedName>
</protein>
<proteinExistence type="predicted"/>
<gene>
    <name evidence="1" type="ORF">PBS001_LOCUS1070</name>
</gene>